<reference evidence="2 3" key="1">
    <citation type="journal article" date="2019" name="Nat. Microbiol.">
        <title>Mediterranean grassland soil C-N compound turnover is dependent on rainfall and depth, and is mediated by genomically divergent microorganisms.</title>
        <authorList>
            <person name="Diamond S."/>
            <person name="Andeer P.F."/>
            <person name="Li Z."/>
            <person name="Crits-Christoph A."/>
            <person name="Burstein D."/>
            <person name="Anantharaman K."/>
            <person name="Lane K.R."/>
            <person name="Thomas B.C."/>
            <person name="Pan C."/>
            <person name="Northen T.R."/>
            <person name="Banfield J.F."/>
        </authorList>
    </citation>
    <scope>NUCLEOTIDE SEQUENCE [LARGE SCALE GENOMIC DNA]</scope>
    <source>
        <strain evidence="2">WS_9</strain>
    </source>
</reference>
<protein>
    <submittedName>
        <fullName evidence="2">Uncharacterized protein</fullName>
    </submittedName>
</protein>
<gene>
    <name evidence="2" type="ORF">E6K79_03345</name>
</gene>
<comment type="caution">
    <text evidence="2">The sequence shown here is derived from an EMBL/GenBank/DDBJ whole genome shotgun (WGS) entry which is preliminary data.</text>
</comment>
<organism evidence="2 3">
    <name type="scientific">Eiseniibacteriota bacterium</name>
    <dbReference type="NCBI Taxonomy" id="2212470"/>
    <lineage>
        <taxon>Bacteria</taxon>
        <taxon>Candidatus Eiseniibacteriota</taxon>
    </lineage>
</organism>
<sequence length="272" mass="29857">MSWAVRVLAIDRRLIFVLVGLGTALPLLWPVNLPITVTPRVEAAYQTIESLPPGSTVFISMDYEPDTMAELQPMSIAVLRHCFRKNLKLIVITLYPAGPGLVEPALRLAAVAEGKERNKDYAFLGYKSGFQTVMIAIGESIRQQFPVDFYGTPLDSIPVMRGVDSYAKIDLVINLSASSGADYWIQFAASRFHKPLILGVTAVMATDYYPYLSSRQILGLIGGMKGAAEYEKRMGIFGDARRGMDAQSLVHLIIAALVILGNAALFMTRRVA</sequence>
<keyword evidence="1" id="KW-1133">Transmembrane helix</keyword>
<keyword evidence="1" id="KW-0812">Transmembrane</keyword>
<dbReference type="AlphaFoldDB" id="A0A538TQK6"/>
<accession>A0A538TQK6</accession>
<evidence type="ECO:0000256" key="1">
    <source>
        <dbReference type="SAM" id="Phobius"/>
    </source>
</evidence>
<feature type="transmembrane region" description="Helical" evidence="1">
    <location>
        <begin position="249"/>
        <end position="268"/>
    </location>
</feature>
<name>A0A538TQK6_UNCEI</name>
<dbReference type="EMBL" id="VBOZ01000010">
    <property type="protein sequence ID" value="TMQ65916.1"/>
    <property type="molecule type" value="Genomic_DNA"/>
</dbReference>
<keyword evidence="1" id="KW-0472">Membrane</keyword>
<proteinExistence type="predicted"/>
<evidence type="ECO:0000313" key="2">
    <source>
        <dbReference type="EMBL" id="TMQ65916.1"/>
    </source>
</evidence>
<dbReference type="Proteomes" id="UP000317691">
    <property type="component" value="Unassembled WGS sequence"/>
</dbReference>
<evidence type="ECO:0000313" key="3">
    <source>
        <dbReference type="Proteomes" id="UP000317691"/>
    </source>
</evidence>